<sequence length="133" mass="15218">MLKVPTYVAESPIGGLGLFAGRDIEPGELIWEYHPKTVWILTEEEVASFPSRLKESICTYSYLYEGKWFFCVDNSRFMNHSDDSNTLEDKTGVSGSSNPMGRDRAVRKILAGEELTCNYKQFDQNWNEKLPPQ</sequence>
<evidence type="ECO:0000313" key="3">
    <source>
        <dbReference type="EMBL" id="TGK21070.1"/>
    </source>
</evidence>
<evidence type="ECO:0000256" key="1">
    <source>
        <dbReference type="SAM" id="MobiDB-lite"/>
    </source>
</evidence>
<dbReference type="OrthoDB" id="9804945at2"/>
<name>A0A4R9GTW0_9LEPT</name>
<gene>
    <name evidence="3" type="ORF">EHO61_04225</name>
</gene>
<dbReference type="GO" id="GO:0032259">
    <property type="term" value="P:methylation"/>
    <property type="evidence" value="ECO:0007669"/>
    <property type="project" value="UniProtKB-KW"/>
</dbReference>
<dbReference type="GO" id="GO:0008168">
    <property type="term" value="F:methyltransferase activity"/>
    <property type="evidence" value="ECO:0007669"/>
    <property type="project" value="UniProtKB-KW"/>
</dbReference>
<evidence type="ECO:0000313" key="4">
    <source>
        <dbReference type="Proteomes" id="UP000297855"/>
    </source>
</evidence>
<dbReference type="Proteomes" id="UP000297855">
    <property type="component" value="Unassembled WGS sequence"/>
</dbReference>
<dbReference type="AlphaFoldDB" id="A0A4R9GTW0"/>
<comment type="caution">
    <text evidence="3">The sequence shown here is derived from an EMBL/GenBank/DDBJ whole genome shotgun (WGS) entry which is preliminary data.</text>
</comment>
<dbReference type="Pfam" id="PF00856">
    <property type="entry name" value="SET"/>
    <property type="match status" value="1"/>
</dbReference>
<dbReference type="SUPFAM" id="SSF82199">
    <property type="entry name" value="SET domain"/>
    <property type="match status" value="1"/>
</dbReference>
<feature type="region of interest" description="Disordered" evidence="1">
    <location>
        <begin position="82"/>
        <end position="102"/>
    </location>
</feature>
<protein>
    <submittedName>
        <fullName evidence="3">SET domain-containing protein-lysine N-methyltransferase</fullName>
    </submittedName>
</protein>
<keyword evidence="3" id="KW-0808">Transferase</keyword>
<accession>A0A4R9GTW0</accession>
<organism evidence="3 4">
    <name type="scientific">Leptospira fluminis</name>
    <dbReference type="NCBI Taxonomy" id="2484979"/>
    <lineage>
        <taxon>Bacteria</taxon>
        <taxon>Pseudomonadati</taxon>
        <taxon>Spirochaetota</taxon>
        <taxon>Spirochaetia</taxon>
        <taxon>Leptospirales</taxon>
        <taxon>Leptospiraceae</taxon>
        <taxon>Leptospira</taxon>
    </lineage>
</organism>
<proteinExistence type="predicted"/>
<dbReference type="CDD" id="cd08161">
    <property type="entry name" value="SET"/>
    <property type="match status" value="1"/>
</dbReference>
<keyword evidence="3" id="KW-0489">Methyltransferase</keyword>
<dbReference type="InterPro" id="IPR001214">
    <property type="entry name" value="SET_dom"/>
</dbReference>
<dbReference type="SMART" id="SM00317">
    <property type="entry name" value="SET"/>
    <property type="match status" value="1"/>
</dbReference>
<keyword evidence="4" id="KW-1185">Reference proteome</keyword>
<feature type="compositionally biased region" description="Basic and acidic residues" evidence="1">
    <location>
        <begin position="82"/>
        <end position="91"/>
    </location>
</feature>
<dbReference type="RefSeq" id="WP_135812362.1">
    <property type="nucleotide sequence ID" value="NZ_RQEV01000003.1"/>
</dbReference>
<dbReference type="Gene3D" id="2.170.270.10">
    <property type="entry name" value="SET domain"/>
    <property type="match status" value="1"/>
</dbReference>
<dbReference type="PROSITE" id="PS50280">
    <property type="entry name" value="SET"/>
    <property type="match status" value="1"/>
</dbReference>
<reference evidence="3" key="1">
    <citation type="journal article" date="2019" name="PLoS Negl. Trop. Dis.">
        <title>Revisiting the worldwide diversity of Leptospira species in the environment.</title>
        <authorList>
            <person name="Vincent A.T."/>
            <person name="Schiettekatte O."/>
            <person name="Bourhy P."/>
            <person name="Veyrier F.J."/>
            <person name="Picardeau M."/>
        </authorList>
    </citation>
    <scope>NUCLEOTIDE SEQUENCE [LARGE SCALE GENOMIC DNA]</scope>
    <source>
        <strain evidence="3">SCS5</strain>
    </source>
</reference>
<dbReference type="EMBL" id="RQEV01000003">
    <property type="protein sequence ID" value="TGK21070.1"/>
    <property type="molecule type" value="Genomic_DNA"/>
</dbReference>
<evidence type="ECO:0000259" key="2">
    <source>
        <dbReference type="PROSITE" id="PS50280"/>
    </source>
</evidence>
<dbReference type="InterPro" id="IPR046341">
    <property type="entry name" value="SET_dom_sf"/>
</dbReference>
<feature type="domain" description="SET" evidence="2">
    <location>
        <begin position="4"/>
        <end position="120"/>
    </location>
</feature>